<protein>
    <submittedName>
        <fullName evidence="6">Flavin-dependent oxidoreductase, luciferase family (Includes alkanesulfonate monooxygenase SsuD and methylene tetrahydromethanopterin reductase)</fullName>
    </submittedName>
</protein>
<dbReference type="SUPFAM" id="SSF51679">
    <property type="entry name" value="Bacterial luciferase-like"/>
    <property type="match status" value="1"/>
</dbReference>
<keyword evidence="3" id="KW-0560">Oxidoreductase</keyword>
<dbReference type="Proteomes" id="UP000199585">
    <property type="component" value="Unassembled WGS sequence"/>
</dbReference>
<sequence>MDLGFFTMPIHPLGKDWRTSLHEDRAAFLLADELGFTEAYVGEHTSDAAENITHCISFIAWIAAATKQIRLGTGTVNIPNTHPAAVAGQVAMLDHMLDGRFIFGISPGGLATDAEAFGSLNADRPAMFLEGINHILKIWESEAPYNIKGQFWNITTETQMLPEIGQGIMTKPLQRPHPPIVVTAVAPFSKGVTEAAARGWDPISANFLLRTWVKTHWPKYVEGCDRAGRPADPANWRVARSVFVADDMNTARDYVFGTDSPYRFYYSQLLTKMKKHGRANLFKHDQTMHDDDVTLDMVMDECVTWGTPDKVADDILALRDEVGDFGTLLVAGKDWADVALSRRSMVLLAEQTMPAVNATLPPKVAPAMVAE</sequence>
<gene>
    <name evidence="6" type="ORF">SAMN04488003_10645</name>
</gene>
<keyword evidence="7" id="KW-1185">Reference proteome</keyword>
<feature type="domain" description="Luciferase-like" evidence="5">
    <location>
        <begin position="1"/>
        <end position="320"/>
    </location>
</feature>
<dbReference type="GO" id="GO:0004497">
    <property type="term" value="F:monooxygenase activity"/>
    <property type="evidence" value="ECO:0007669"/>
    <property type="project" value="UniProtKB-KW"/>
</dbReference>
<evidence type="ECO:0000313" key="7">
    <source>
        <dbReference type="Proteomes" id="UP000199585"/>
    </source>
</evidence>
<dbReference type="PANTHER" id="PTHR30137">
    <property type="entry name" value="LUCIFERASE-LIKE MONOOXYGENASE"/>
    <property type="match status" value="1"/>
</dbReference>
<dbReference type="STRING" id="245187.SAMN04488003_10645"/>
<organism evidence="6 7">
    <name type="scientific">Loktanella fryxellensis</name>
    <dbReference type="NCBI Taxonomy" id="245187"/>
    <lineage>
        <taxon>Bacteria</taxon>
        <taxon>Pseudomonadati</taxon>
        <taxon>Pseudomonadota</taxon>
        <taxon>Alphaproteobacteria</taxon>
        <taxon>Rhodobacterales</taxon>
        <taxon>Roseobacteraceae</taxon>
        <taxon>Loktanella</taxon>
    </lineage>
</organism>
<dbReference type="OrthoDB" id="9804736at2"/>
<proteinExistence type="inferred from homology"/>
<dbReference type="GO" id="GO:0005829">
    <property type="term" value="C:cytosol"/>
    <property type="evidence" value="ECO:0007669"/>
    <property type="project" value="TreeGrafter"/>
</dbReference>
<evidence type="ECO:0000256" key="2">
    <source>
        <dbReference type="ARBA" id="ARBA00022630"/>
    </source>
</evidence>
<dbReference type="RefSeq" id="WP_089900373.1">
    <property type="nucleotide sequence ID" value="NZ_FOCI01000006.1"/>
</dbReference>
<evidence type="ECO:0000256" key="1">
    <source>
        <dbReference type="ARBA" id="ARBA00010426"/>
    </source>
</evidence>
<evidence type="ECO:0000256" key="3">
    <source>
        <dbReference type="ARBA" id="ARBA00023002"/>
    </source>
</evidence>
<name>A0A1H8C3P2_9RHOB</name>
<dbReference type="PANTHER" id="PTHR30137:SF16">
    <property type="entry name" value="BLL0895 PROTEIN"/>
    <property type="match status" value="1"/>
</dbReference>
<evidence type="ECO:0000259" key="5">
    <source>
        <dbReference type="Pfam" id="PF00296"/>
    </source>
</evidence>
<keyword evidence="4 6" id="KW-0503">Monooxygenase</keyword>
<evidence type="ECO:0000313" key="6">
    <source>
        <dbReference type="EMBL" id="SEM89592.1"/>
    </source>
</evidence>
<dbReference type="InterPro" id="IPR011251">
    <property type="entry name" value="Luciferase-like_dom"/>
</dbReference>
<evidence type="ECO:0000256" key="4">
    <source>
        <dbReference type="ARBA" id="ARBA00023033"/>
    </source>
</evidence>
<accession>A0A1H8C3P2</accession>
<dbReference type="Pfam" id="PF00296">
    <property type="entry name" value="Bac_luciferase"/>
    <property type="match status" value="1"/>
</dbReference>
<dbReference type="AlphaFoldDB" id="A0A1H8C3P2"/>
<keyword evidence="2" id="KW-0285">Flavoprotein</keyword>
<dbReference type="EMBL" id="FOCI01000006">
    <property type="protein sequence ID" value="SEM89592.1"/>
    <property type="molecule type" value="Genomic_DNA"/>
</dbReference>
<comment type="similarity">
    <text evidence="1">Belongs to the bacterial luciferase oxidoreductase family.</text>
</comment>
<dbReference type="GO" id="GO:0016705">
    <property type="term" value="F:oxidoreductase activity, acting on paired donors, with incorporation or reduction of molecular oxygen"/>
    <property type="evidence" value="ECO:0007669"/>
    <property type="project" value="InterPro"/>
</dbReference>
<dbReference type="InterPro" id="IPR036661">
    <property type="entry name" value="Luciferase-like_sf"/>
</dbReference>
<dbReference type="Gene3D" id="3.20.20.30">
    <property type="entry name" value="Luciferase-like domain"/>
    <property type="match status" value="1"/>
</dbReference>
<dbReference type="InterPro" id="IPR050766">
    <property type="entry name" value="Bact_Lucif_Oxidored"/>
</dbReference>
<reference evidence="6 7" key="1">
    <citation type="submission" date="2016-10" db="EMBL/GenBank/DDBJ databases">
        <authorList>
            <person name="de Groot N.N."/>
        </authorList>
    </citation>
    <scope>NUCLEOTIDE SEQUENCE [LARGE SCALE GENOMIC DNA]</scope>
    <source>
        <strain evidence="6 7">DSM 16213</strain>
    </source>
</reference>